<dbReference type="CDD" id="cd01335">
    <property type="entry name" value="Radical_SAM"/>
    <property type="match status" value="1"/>
</dbReference>
<dbReference type="AlphaFoldDB" id="F4LM25"/>
<evidence type="ECO:0000256" key="9">
    <source>
        <dbReference type="ARBA" id="ARBA00023014"/>
    </source>
</evidence>
<evidence type="ECO:0000256" key="7">
    <source>
        <dbReference type="ARBA" id="ARBA00022898"/>
    </source>
</evidence>
<dbReference type="GO" id="GO:0046872">
    <property type="term" value="F:metal ion binding"/>
    <property type="evidence" value="ECO:0007669"/>
    <property type="project" value="UniProtKB-KW"/>
</dbReference>
<dbReference type="GO" id="GO:0050066">
    <property type="term" value="F:L-lysine 2,3-aminomutase activity"/>
    <property type="evidence" value="ECO:0007669"/>
    <property type="project" value="UniProtKB-EC"/>
</dbReference>
<reference evidence="14" key="1">
    <citation type="submission" date="2011-04" db="EMBL/GenBank/DDBJ databases">
        <title>The complete genome of Treponema brennaborense DSM 12168.</title>
        <authorList>
            <person name="Lucas S."/>
            <person name="Han J."/>
            <person name="Lapidus A."/>
            <person name="Bruce D."/>
            <person name="Goodwin L."/>
            <person name="Pitluck S."/>
            <person name="Peters L."/>
            <person name="Kyrpides N."/>
            <person name="Mavromatis K."/>
            <person name="Ivanova N."/>
            <person name="Mikhailova N."/>
            <person name="Pagani I."/>
            <person name="Teshima H."/>
            <person name="Detter J.C."/>
            <person name="Tapia R."/>
            <person name="Han C."/>
            <person name="Land M."/>
            <person name="Hauser L."/>
            <person name="Markowitz V."/>
            <person name="Cheng J.-F."/>
            <person name="Hugenholtz P."/>
            <person name="Woyke T."/>
            <person name="Wu D."/>
            <person name="Gronow S."/>
            <person name="Wellnitz S."/>
            <person name="Brambilla E."/>
            <person name="Klenk H.-P."/>
            <person name="Eisen J.A."/>
        </authorList>
    </citation>
    <scope>NUCLEOTIDE SEQUENCE [LARGE SCALE GENOMIC DNA]</scope>
    <source>
        <strain evidence="14">DSM 12168 / CIP 105900 / DD5/3</strain>
    </source>
</reference>
<keyword evidence="10 13" id="KW-0413">Isomerase</keyword>
<dbReference type="InterPro" id="IPR003739">
    <property type="entry name" value="Lys_aminomutase/Glu_NH3_mut"/>
</dbReference>
<dbReference type="SFLD" id="SFLDS00029">
    <property type="entry name" value="Radical_SAM"/>
    <property type="match status" value="1"/>
</dbReference>
<evidence type="ECO:0000256" key="1">
    <source>
        <dbReference type="ARBA" id="ARBA00001933"/>
    </source>
</evidence>
<comment type="cofactor">
    <cofactor evidence="1 11">
        <name>pyridoxal 5'-phosphate</name>
        <dbReference type="ChEBI" id="CHEBI:597326"/>
    </cofactor>
</comment>
<evidence type="ECO:0000259" key="12">
    <source>
        <dbReference type="PROSITE" id="PS51918"/>
    </source>
</evidence>
<dbReference type="Gene3D" id="3.20.20.70">
    <property type="entry name" value="Aldolase class I"/>
    <property type="match status" value="1"/>
</dbReference>
<dbReference type="InterPro" id="IPR013785">
    <property type="entry name" value="Aldolase_TIM"/>
</dbReference>
<evidence type="ECO:0000256" key="11">
    <source>
        <dbReference type="PIRSR" id="PIRSR603739-50"/>
    </source>
</evidence>
<proteinExistence type="inferred from homology"/>
<keyword evidence="4" id="KW-0004">4Fe-4S</keyword>
<keyword evidence="6" id="KW-0479">Metal-binding</keyword>
<accession>F4LM25</accession>
<dbReference type="EMBL" id="CP002696">
    <property type="protein sequence ID" value="AEE16704.1"/>
    <property type="molecule type" value="Genomic_DNA"/>
</dbReference>
<dbReference type="SFLD" id="SFLDG01070">
    <property type="entry name" value="PLP-dependent"/>
    <property type="match status" value="1"/>
</dbReference>
<dbReference type="Pfam" id="PF04055">
    <property type="entry name" value="Radical_SAM"/>
    <property type="match status" value="1"/>
</dbReference>
<organism evidence="13 14">
    <name type="scientific">Treponema brennaborense (strain DSM 12168 / CIP 105900 / DD5/3)</name>
    <dbReference type="NCBI Taxonomy" id="906968"/>
    <lineage>
        <taxon>Bacteria</taxon>
        <taxon>Pseudomonadati</taxon>
        <taxon>Spirochaetota</taxon>
        <taxon>Spirochaetia</taxon>
        <taxon>Spirochaetales</taxon>
        <taxon>Treponemataceae</taxon>
        <taxon>Treponema</taxon>
    </lineage>
</organism>
<evidence type="ECO:0000256" key="4">
    <source>
        <dbReference type="ARBA" id="ARBA00022485"/>
    </source>
</evidence>
<dbReference type="Proteomes" id="UP000006546">
    <property type="component" value="Chromosome"/>
</dbReference>
<dbReference type="eggNOG" id="COG1509">
    <property type="taxonomic scope" value="Bacteria"/>
</dbReference>
<feature type="modified residue" description="N6-(pyridoxal phosphate)lysine" evidence="11">
    <location>
        <position position="317"/>
    </location>
</feature>
<evidence type="ECO:0000256" key="10">
    <source>
        <dbReference type="ARBA" id="ARBA00023235"/>
    </source>
</evidence>
<dbReference type="STRING" id="906968.Trebr_1277"/>
<sequence>MKTQDPGLTPEEQQFCTEAELPFFISTHLKKVLERLYVSGQRDGDLSPFYALRRQYVPSIEEKNVLPCELSDPLGAHRYQITPRLVHQYKNRVLLLTTARCFAYCRHCFRRTYTSRKQGFITDAECGEACAYLSSHPEVQEILFSGGDPLTASNDALRQLIRRVRRARPGILIRICTRAPIAEPERFDSELIALFKENAPLWVIPHVNHPAEISNRFSPESYRALSGLVSAGIPVQSQTVLLRGVNDSVPVLAQLFHELTCMGIKPGYLFQGDLAPGTSHLRVPIREGVKLYERLRGELSGLSTPVYAVDLPGGGGKINLLQLDPELLRTGVSQNGNDYLFTDANGNGWTYPKSEYV</sequence>
<dbReference type="SUPFAM" id="SSF102114">
    <property type="entry name" value="Radical SAM enzymes"/>
    <property type="match status" value="1"/>
</dbReference>
<keyword evidence="7 11" id="KW-0663">Pyridoxal phosphate</keyword>
<dbReference type="InterPro" id="IPR007197">
    <property type="entry name" value="rSAM"/>
</dbReference>
<dbReference type="OrthoDB" id="9768064at2"/>
<dbReference type="PANTHER" id="PTHR30538:SF1">
    <property type="entry name" value="L-LYSINE 2,3-AMINOMUTASE"/>
    <property type="match status" value="1"/>
</dbReference>
<dbReference type="PROSITE" id="PS51918">
    <property type="entry name" value="RADICAL_SAM"/>
    <property type="match status" value="1"/>
</dbReference>
<evidence type="ECO:0000313" key="14">
    <source>
        <dbReference type="Proteomes" id="UP000006546"/>
    </source>
</evidence>
<evidence type="ECO:0000313" key="13">
    <source>
        <dbReference type="EMBL" id="AEE16704.1"/>
    </source>
</evidence>
<keyword evidence="8" id="KW-0408">Iron</keyword>
<dbReference type="GO" id="GO:0051539">
    <property type="term" value="F:4 iron, 4 sulfur cluster binding"/>
    <property type="evidence" value="ECO:0007669"/>
    <property type="project" value="UniProtKB-KW"/>
</dbReference>
<dbReference type="HOGENOM" id="CLU_032161_2_0_12"/>
<dbReference type="RefSeq" id="WP_013758411.1">
    <property type="nucleotide sequence ID" value="NC_015500.1"/>
</dbReference>
<dbReference type="NCBIfam" id="TIGR00238">
    <property type="entry name" value="KamA family radical SAM protein"/>
    <property type="match status" value="1"/>
</dbReference>
<keyword evidence="5" id="KW-0949">S-adenosyl-L-methionine</keyword>
<evidence type="ECO:0000256" key="8">
    <source>
        <dbReference type="ARBA" id="ARBA00023004"/>
    </source>
</evidence>
<keyword evidence="9" id="KW-0411">Iron-sulfur</keyword>
<feature type="domain" description="Radical SAM core" evidence="12">
    <location>
        <begin position="87"/>
        <end position="305"/>
    </location>
</feature>
<evidence type="ECO:0000256" key="5">
    <source>
        <dbReference type="ARBA" id="ARBA00022691"/>
    </source>
</evidence>
<comment type="cofactor">
    <cofactor evidence="2">
        <name>[4Fe-4S] cluster</name>
        <dbReference type="ChEBI" id="CHEBI:49883"/>
    </cofactor>
</comment>
<comment type="similarity">
    <text evidence="3">Belongs to the radical SAM superfamily. KamA family.</text>
</comment>
<evidence type="ECO:0000256" key="6">
    <source>
        <dbReference type="ARBA" id="ARBA00022723"/>
    </source>
</evidence>
<name>F4LM25_TREBD</name>
<evidence type="ECO:0000256" key="2">
    <source>
        <dbReference type="ARBA" id="ARBA00001966"/>
    </source>
</evidence>
<dbReference type="EC" id="5.4.3.2" evidence="13"/>
<evidence type="ECO:0000256" key="3">
    <source>
        <dbReference type="ARBA" id="ARBA00008703"/>
    </source>
</evidence>
<dbReference type="InterPro" id="IPR058240">
    <property type="entry name" value="rSAM_sf"/>
</dbReference>
<dbReference type="PANTHER" id="PTHR30538">
    <property type="entry name" value="LYSINE 2,3-AMINOMUTASE-RELATED"/>
    <property type="match status" value="1"/>
</dbReference>
<gene>
    <name evidence="13" type="ordered locus">Trebr_1277</name>
</gene>
<dbReference type="KEGG" id="tbe:Trebr_1277"/>
<protein>
    <submittedName>
        <fullName evidence="13">Lysine 2,3-aminomutase YodO family protein</fullName>
        <ecNumber evidence="13">5.4.3.2</ecNumber>
    </submittedName>
</protein>
<keyword evidence="14" id="KW-1185">Reference proteome</keyword>